<evidence type="ECO:0000313" key="3">
    <source>
        <dbReference type="EMBL" id="OVA13595.1"/>
    </source>
</evidence>
<accession>A0A200QT17</accession>
<dbReference type="Gene3D" id="3.10.110.10">
    <property type="entry name" value="Ubiquitin Conjugating Enzyme"/>
    <property type="match status" value="1"/>
</dbReference>
<dbReference type="EMBL" id="MVGT01001110">
    <property type="protein sequence ID" value="OVA13595.1"/>
    <property type="molecule type" value="Genomic_DNA"/>
</dbReference>
<dbReference type="AlphaFoldDB" id="A0A200QT17"/>
<evidence type="ECO:0000256" key="2">
    <source>
        <dbReference type="ARBA" id="ARBA00022786"/>
    </source>
</evidence>
<dbReference type="InParanoid" id="A0A200QT17"/>
<dbReference type="InterPro" id="IPR016135">
    <property type="entry name" value="UBQ-conjugating_enzyme/RWD"/>
</dbReference>
<dbReference type="STRING" id="56857.A0A200QT17"/>
<dbReference type="Proteomes" id="UP000195402">
    <property type="component" value="Unassembled WGS sequence"/>
</dbReference>
<proteinExistence type="predicted"/>
<sequence>MQNQEIGIKVEFKQFDIVSTDYESNAIINHHFASSNPSGDASKLSSTSVKKNINREWRILENSLPDSTFVRVYEERIDLLRAVIIGAAVYINGRVKIGDAVEDGFSSSSPSVGGNAVSKKFKLTMDFVYSSLVEAFTKNGSSLENLIKHNEGGADMEDDDDDQSCKTDRVVVNRKHGFAAKAFSKLKNILGLNVEEEIPIRTM</sequence>
<gene>
    <name evidence="3" type="ORF">BVC80_379g133</name>
</gene>
<keyword evidence="4" id="KW-1185">Reference proteome</keyword>
<dbReference type="OrthoDB" id="47801at2759"/>
<dbReference type="PANTHER" id="PTHR46116">
    <property type="entry name" value="(E3-INDEPENDENT) E2 UBIQUITIN-CONJUGATING ENZYME"/>
    <property type="match status" value="1"/>
</dbReference>
<reference evidence="3 4" key="1">
    <citation type="journal article" date="2017" name="Mol. Plant">
        <title>The Genome of Medicinal Plant Macleaya cordata Provides New Insights into Benzylisoquinoline Alkaloids Metabolism.</title>
        <authorList>
            <person name="Liu X."/>
            <person name="Liu Y."/>
            <person name="Huang P."/>
            <person name="Ma Y."/>
            <person name="Qing Z."/>
            <person name="Tang Q."/>
            <person name="Cao H."/>
            <person name="Cheng P."/>
            <person name="Zheng Y."/>
            <person name="Yuan Z."/>
            <person name="Zhou Y."/>
            <person name="Liu J."/>
            <person name="Tang Z."/>
            <person name="Zhuo Y."/>
            <person name="Zhang Y."/>
            <person name="Yu L."/>
            <person name="Huang J."/>
            <person name="Yang P."/>
            <person name="Peng Q."/>
            <person name="Zhang J."/>
            <person name="Jiang W."/>
            <person name="Zhang Z."/>
            <person name="Lin K."/>
            <person name="Ro D.K."/>
            <person name="Chen X."/>
            <person name="Xiong X."/>
            <person name="Shang Y."/>
            <person name="Huang S."/>
            <person name="Zeng J."/>
        </authorList>
    </citation>
    <scope>NUCLEOTIDE SEQUENCE [LARGE SCALE GENOMIC DNA]</scope>
    <source>
        <strain evidence="4">cv. BLH2017</strain>
        <tissue evidence="3">Root</tissue>
    </source>
</reference>
<keyword evidence="2" id="KW-0833">Ubl conjugation pathway</keyword>
<dbReference type="PANTHER" id="PTHR46116:SF19">
    <property type="entry name" value="UBIQUITIN-CONJUGATING ENZYME FAMILY PROTEIN"/>
    <property type="match status" value="1"/>
</dbReference>
<dbReference type="GO" id="GO:0061631">
    <property type="term" value="F:ubiquitin conjugating enzyme activity"/>
    <property type="evidence" value="ECO:0007669"/>
    <property type="project" value="TreeGrafter"/>
</dbReference>
<keyword evidence="1" id="KW-0808">Transferase</keyword>
<name>A0A200QT17_MACCD</name>
<organism evidence="3 4">
    <name type="scientific">Macleaya cordata</name>
    <name type="common">Five-seeded plume-poppy</name>
    <name type="synonym">Bocconia cordata</name>
    <dbReference type="NCBI Taxonomy" id="56857"/>
    <lineage>
        <taxon>Eukaryota</taxon>
        <taxon>Viridiplantae</taxon>
        <taxon>Streptophyta</taxon>
        <taxon>Embryophyta</taxon>
        <taxon>Tracheophyta</taxon>
        <taxon>Spermatophyta</taxon>
        <taxon>Magnoliopsida</taxon>
        <taxon>Ranunculales</taxon>
        <taxon>Papaveraceae</taxon>
        <taxon>Papaveroideae</taxon>
        <taxon>Macleaya</taxon>
    </lineage>
</organism>
<evidence type="ECO:0000313" key="4">
    <source>
        <dbReference type="Proteomes" id="UP000195402"/>
    </source>
</evidence>
<protein>
    <submittedName>
        <fullName evidence="3">Uncharacterized protein</fullName>
    </submittedName>
</protein>
<comment type="caution">
    <text evidence="3">The sequence shown here is derived from an EMBL/GenBank/DDBJ whole genome shotgun (WGS) entry which is preliminary data.</text>
</comment>
<evidence type="ECO:0000256" key="1">
    <source>
        <dbReference type="ARBA" id="ARBA00022679"/>
    </source>
</evidence>